<reference evidence="1" key="1">
    <citation type="submission" date="2020-02" db="EMBL/GenBank/DDBJ databases">
        <authorList>
            <person name="Meier V. D."/>
        </authorList>
    </citation>
    <scope>NUCLEOTIDE SEQUENCE</scope>
    <source>
        <strain evidence="1">AVDCRST_MAG94</strain>
    </source>
</reference>
<gene>
    <name evidence="1" type="ORF">AVDCRST_MAG94-1640</name>
</gene>
<organism evidence="1">
    <name type="scientific">uncultured Leptolyngbya sp</name>
    <dbReference type="NCBI Taxonomy" id="332963"/>
    <lineage>
        <taxon>Bacteria</taxon>
        <taxon>Bacillati</taxon>
        <taxon>Cyanobacteriota</taxon>
        <taxon>Cyanophyceae</taxon>
        <taxon>Leptolyngbyales</taxon>
        <taxon>Leptolyngbyaceae</taxon>
        <taxon>Leptolyngbya group</taxon>
        <taxon>Leptolyngbya</taxon>
        <taxon>environmental samples</taxon>
    </lineage>
</organism>
<accession>A0A6J4L7M8</accession>
<evidence type="ECO:0000313" key="1">
    <source>
        <dbReference type="EMBL" id="CAA9325274.1"/>
    </source>
</evidence>
<dbReference type="EMBL" id="CADCTY010000568">
    <property type="protein sequence ID" value="CAA9325274.1"/>
    <property type="molecule type" value="Genomic_DNA"/>
</dbReference>
<name>A0A6J4L7M8_9CYAN</name>
<dbReference type="AlphaFoldDB" id="A0A6J4L7M8"/>
<sequence>MTASLFAYIQCRRSLSSRRLQQVKTFTVQIDRAITHRKVEGWL</sequence>
<protein>
    <submittedName>
        <fullName evidence="1">Uncharacterized protein</fullName>
    </submittedName>
</protein>
<proteinExistence type="predicted"/>